<gene>
    <name evidence="9" type="ORF">RFI_08244</name>
</gene>
<evidence type="ECO:0000259" key="8">
    <source>
        <dbReference type="PROSITE" id="PS50222"/>
    </source>
</evidence>
<feature type="transmembrane region" description="Helical" evidence="7">
    <location>
        <begin position="830"/>
        <end position="851"/>
    </location>
</feature>
<evidence type="ECO:0000256" key="5">
    <source>
        <dbReference type="ARBA" id="ARBA00023136"/>
    </source>
</evidence>
<proteinExistence type="predicted"/>
<comment type="subcellular location">
    <subcellularLocation>
        <location evidence="1">Membrane</location>
        <topology evidence="1">Multi-pass membrane protein</topology>
    </subcellularLocation>
</comment>
<dbReference type="PROSITE" id="PS50222">
    <property type="entry name" value="EF_HAND_2"/>
    <property type="match status" value="1"/>
</dbReference>
<dbReference type="Gene3D" id="1.10.287.70">
    <property type="match status" value="2"/>
</dbReference>
<feature type="transmembrane region" description="Helical" evidence="7">
    <location>
        <begin position="795"/>
        <end position="818"/>
    </location>
</feature>
<sequence length="1066" mass="121302">MLNKRLGWNDVSGYPTKHYGLDESQLFAQEEQQLLKVLYEEKQEKERNNNNGRSQSMRALRGTSPPPPSVESPTHAKGRSDHFKTQSNVNDLANVMGGETDKEKESKNDGGWAINSDINVLEFISENIRQSVRDACLQSWLRENESVGQRPTSRQDMLDHYHRRALNHIKQAKQGLNIITVVQMEQIEKNLWYRLSLYSFHSSNIWFSFLHCVMTAHLLLSFWKSYNKNTLRDSHGYSKGVLTTECLCVFVEILDIWMTGLIQFRWQDNDANPLVSPENQRRIFIMRVLVTIAVIVDILVAQVSYVVLSGYLDVRPLILILANDNLLGALYAFVMTMYEAIDGMLLYLIVWGIAAVAGTLTFRFGIFLHYSNLESFYNFIRSMMQSFIFMVSGENYEAVVYASLDESKILMLYFILLTIAGTFIVIPLVVSKFQEAFSSIHSNERERRKFFKRTGFIAAFCLVNLDNDNVVSRTEFEAFISYLKRIPGKEAKELVRGLQGFESFDDDGDDQIEINEFVLHLEKIYNKPTLTDIIEDDSLRTWLRTSIIEKESFNQAVLVIIFTEVMLLMMYGTYPGLLSLKMLDVMLGICVLLNGFDVFIKLIVYGWEYYWNISQCRVIPLIPVVDANQTLRNLQGTSQFTSPVQSTATTPAAPVTPAPIALTTTAAITTTIPMATGNQSPKAPTDPVMIRSFSSFMVSGTDIGSNSPTMMNGPPRKDDPLELLHREFAHRLDLVIVCVSVTLFILTRTIFGSNFFLQNYSWVRIPMIFPLLRMFTLIRTTRAAVYTVFKVIPRFSSLLILMLLVFYVYAVFGTALVGNQIEYLTLTSSSFVYFGFSSVSQAWLSLFQMLVSEGWNNIMNETIIATNNFAWAFYFMSFMFIVTLIFTNLFFGLVLSVVDEIEKERSVSDSDKDLLVPPSFPGDNSTDSVNVSDLSNQSALQLHLNGKSNFKNYNPKNTIYKFNRQYTLSHEKSERGRFPQQPEGADDITLPDTTDVAPFSGTFRQTVGPSLHAVSSSQSFLGENGTNKRATTGGNRKRFVFLNKKNEREGRKALYIVFLLDMQHAM</sequence>
<keyword evidence="10" id="KW-1185">Reference proteome</keyword>
<evidence type="ECO:0000313" key="9">
    <source>
        <dbReference type="EMBL" id="ETO28880.1"/>
    </source>
</evidence>
<feature type="transmembrane region" description="Helical" evidence="7">
    <location>
        <begin position="553"/>
        <end position="574"/>
    </location>
</feature>
<dbReference type="GO" id="GO:0016020">
    <property type="term" value="C:membrane"/>
    <property type="evidence" value="ECO:0007669"/>
    <property type="project" value="UniProtKB-SubCell"/>
</dbReference>
<feature type="region of interest" description="Disordered" evidence="6">
    <location>
        <begin position="971"/>
        <end position="1002"/>
    </location>
</feature>
<feature type="transmembrane region" description="Helical" evidence="7">
    <location>
        <begin position="317"/>
        <end position="338"/>
    </location>
</feature>
<dbReference type="PANTHER" id="PTHR46726">
    <property type="entry name" value="TWO PORE CHANNEL 3"/>
    <property type="match status" value="1"/>
</dbReference>
<dbReference type="Proteomes" id="UP000023152">
    <property type="component" value="Unassembled WGS sequence"/>
</dbReference>
<evidence type="ECO:0000256" key="3">
    <source>
        <dbReference type="ARBA" id="ARBA00022837"/>
    </source>
</evidence>
<dbReference type="InterPro" id="IPR018247">
    <property type="entry name" value="EF_Hand_1_Ca_BS"/>
</dbReference>
<dbReference type="EMBL" id="ASPP01006412">
    <property type="protein sequence ID" value="ETO28880.1"/>
    <property type="molecule type" value="Genomic_DNA"/>
</dbReference>
<keyword evidence="5 7" id="KW-0472">Membrane</keyword>
<protein>
    <submittedName>
        <fullName evidence="9">Cation transporter</fullName>
    </submittedName>
</protein>
<feature type="transmembrane region" description="Helical" evidence="7">
    <location>
        <begin position="871"/>
        <end position="898"/>
    </location>
</feature>
<dbReference type="Gene3D" id="1.10.238.10">
    <property type="entry name" value="EF-hand"/>
    <property type="match status" value="1"/>
</dbReference>
<dbReference type="GO" id="GO:0005509">
    <property type="term" value="F:calcium ion binding"/>
    <property type="evidence" value="ECO:0007669"/>
    <property type="project" value="InterPro"/>
</dbReference>
<dbReference type="PROSITE" id="PS00018">
    <property type="entry name" value="EF_HAND_1"/>
    <property type="match status" value="1"/>
</dbReference>
<dbReference type="GO" id="GO:0005216">
    <property type="term" value="F:monoatomic ion channel activity"/>
    <property type="evidence" value="ECO:0007669"/>
    <property type="project" value="InterPro"/>
</dbReference>
<dbReference type="InterPro" id="IPR002048">
    <property type="entry name" value="EF_hand_dom"/>
</dbReference>
<feature type="transmembrane region" description="Helical" evidence="7">
    <location>
        <begin position="734"/>
        <end position="757"/>
    </location>
</feature>
<feature type="transmembrane region" description="Helical" evidence="7">
    <location>
        <begin position="586"/>
        <end position="607"/>
    </location>
</feature>
<reference evidence="9 10" key="1">
    <citation type="journal article" date="2013" name="Curr. Biol.">
        <title>The Genome of the Foraminiferan Reticulomyxa filosa.</title>
        <authorList>
            <person name="Glockner G."/>
            <person name="Hulsmann N."/>
            <person name="Schleicher M."/>
            <person name="Noegel A.A."/>
            <person name="Eichinger L."/>
            <person name="Gallinger C."/>
            <person name="Pawlowski J."/>
            <person name="Sierra R."/>
            <person name="Euteneuer U."/>
            <person name="Pillet L."/>
            <person name="Moustafa A."/>
            <person name="Platzer M."/>
            <person name="Groth M."/>
            <person name="Szafranski K."/>
            <person name="Schliwa M."/>
        </authorList>
    </citation>
    <scope>NUCLEOTIDE SEQUENCE [LARGE SCALE GENOMIC DNA]</scope>
</reference>
<feature type="transmembrane region" description="Helical" evidence="7">
    <location>
        <begin position="344"/>
        <end position="366"/>
    </location>
</feature>
<evidence type="ECO:0000313" key="10">
    <source>
        <dbReference type="Proteomes" id="UP000023152"/>
    </source>
</evidence>
<dbReference type="SUPFAM" id="SSF81324">
    <property type="entry name" value="Voltage-gated potassium channels"/>
    <property type="match status" value="1"/>
</dbReference>
<dbReference type="PANTHER" id="PTHR46726:SF1">
    <property type="entry name" value="TWO-PORE CALCIUM CHANNEL 3"/>
    <property type="match status" value="1"/>
</dbReference>
<keyword evidence="2 7" id="KW-0812">Transmembrane</keyword>
<dbReference type="AlphaFoldDB" id="X6NRI5"/>
<evidence type="ECO:0000256" key="7">
    <source>
        <dbReference type="SAM" id="Phobius"/>
    </source>
</evidence>
<feature type="transmembrane region" description="Helical" evidence="7">
    <location>
        <begin position="284"/>
        <end position="308"/>
    </location>
</feature>
<dbReference type="InterPro" id="IPR011992">
    <property type="entry name" value="EF-hand-dom_pair"/>
</dbReference>
<evidence type="ECO:0000256" key="2">
    <source>
        <dbReference type="ARBA" id="ARBA00022692"/>
    </source>
</evidence>
<keyword evidence="3" id="KW-0106">Calcium</keyword>
<feature type="region of interest" description="Disordered" evidence="6">
    <location>
        <begin position="41"/>
        <end position="110"/>
    </location>
</feature>
<evidence type="ECO:0000256" key="6">
    <source>
        <dbReference type="SAM" id="MobiDB-lite"/>
    </source>
</evidence>
<feature type="compositionally biased region" description="Basic and acidic residues" evidence="6">
    <location>
        <begin position="99"/>
        <end position="108"/>
    </location>
</feature>
<evidence type="ECO:0000256" key="1">
    <source>
        <dbReference type="ARBA" id="ARBA00004141"/>
    </source>
</evidence>
<name>X6NRI5_RETFI</name>
<dbReference type="OrthoDB" id="10691253at2759"/>
<dbReference type="SUPFAM" id="SSF47473">
    <property type="entry name" value="EF-hand"/>
    <property type="match status" value="1"/>
</dbReference>
<comment type="caution">
    <text evidence="9">The sequence shown here is derived from an EMBL/GenBank/DDBJ whole genome shotgun (WGS) entry which is preliminary data.</text>
</comment>
<keyword evidence="4 7" id="KW-1133">Transmembrane helix</keyword>
<evidence type="ECO:0000256" key="4">
    <source>
        <dbReference type="ARBA" id="ARBA00022989"/>
    </source>
</evidence>
<dbReference type="Pfam" id="PF00520">
    <property type="entry name" value="Ion_trans"/>
    <property type="match status" value="2"/>
</dbReference>
<feature type="transmembrane region" description="Helical" evidence="7">
    <location>
        <begin position="410"/>
        <end position="430"/>
    </location>
</feature>
<dbReference type="InterPro" id="IPR005821">
    <property type="entry name" value="Ion_trans_dom"/>
</dbReference>
<feature type="domain" description="EF-hand" evidence="8">
    <location>
        <begin position="501"/>
        <end position="527"/>
    </location>
</feature>
<accession>X6NRI5</accession>
<feature type="transmembrane region" description="Helical" evidence="7">
    <location>
        <begin position="205"/>
        <end position="223"/>
    </location>
</feature>
<organism evidence="9 10">
    <name type="scientific">Reticulomyxa filosa</name>
    <dbReference type="NCBI Taxonomy" id="46433"/>
    <lineage>
        <taxon>Eukaryota</taxon>
        <taxon>Sar</taxon>
        <taxon>Rhizaria</taxon>
        <taxon>Retaria</taxon>
        <taxon>Foraminifera</taxon>
        <taxon>Monothalamids</taxon>
        <taxon>Reticulomyxidae</taxon>
        <taxon>Reticulomyxa</taxon>
    </lineage>
</organism>